<reference evidence="2" key="1">
    <citation type="submission" date="2020-10" db="EMBL/GenBank/DDBJ databases">
        <title>Chromosome-scale genome assembly of the Allis shad, Alosa alosa.</title>
        <authorList>
            <person name="Margot Z."/>
            <person name="Christophe K."/>
            <person name="Cabau C."/>
            <person name="Louis A."/>
            <person name="Berthelot C."/>
            <person name="Parey E."/>
            <person name="Roest Crollius H."/>
            <person name="Montfort J."/>
            <person name="Robinson-Rechavi M."/>
            <person name="Bucao C."/>
            <person name="Bouchez O."/>
            <person name="Gislard M."/>
            <person name="Lluch J."/>
            <person name="Milhes M."/>
            <person name="Lampietro C."/>
            <person name="Lopez Roques C."/>
            <person name="Donnadieu C."/>
            <person name="Braasch I."/>
            <person name="Desvignes T."/>
            <person name="Postlethwait J."/>
            <person name="Bobe J."/>
            <person name="Guiguen Y."/>
        </authorList>
    </citation>
    <scope>NUCLEOTIDE SEQUENCE</scope>
    <source>
        <strain evidence="2">M-15738</strain>
        <tissue evidence="2">Blood</tissue>
    </source>
</reference>
<evidence type="ECO:0000256" key="1">
    <source>
        <dbReference type="SAM" id="MobiDB-lite"/>
    </source>
</evidence>
<dbReference type="EMBL" id="JADWDJ010000007">
    <property type="protein sequence ID" value="KAG5277721.1"/>
    <property type="molecule type" value="Genomic_DNA"/>
</dbReference>
<dbReference type="AlphaFoldDB" id="A0AAV6GXN5"/>
<gene>
    <name evidence="2" type="ORF">AALO_G00090670</name>
</gene>
<protein>
    <submittedName>
        <fullName evidence="2">Uncharacterized protein</fullName>
    </submittedName>
</protein>
<feature type="compositionally biased region" description="Basic and acidic residues" evidence="1">
    <location>
        <begin position="69"/>
        <end position="101"/>
    </location>
</feature>
<comment type="caution">
    <text evidence="2">The sequence shown here is derived from an EMBL/GenBank/DDBJ whole genome shotgun (WGS) entry which is preliminary data.</text>
</comment>
<proteinExistence type="predicted"/>
<evidence type="ECO:0000313" key="3">
    <source>
        <dbReference type="Proteomes" id="UP000823561"/>
    </source>
</evidence>
<organism evidence="2 3">
    <name type="scientific">Alosa alosa</name>
    <name type="common">allis shad</name>
    <dbReference type="NCBI Taxonomy" id="278164"/>
    <lineage>
        <taxon>Eukaryota</taxon>
        <taxon>Metazoa</taxon>
        <taxon>Chordata</taxon>
        <taxon>Craniata</taxon>
        <taxon>Vertebrata</taxon>
        <taxon>Euteleostomi</taxon>
        <taxon>Actinopterygii</taxon>
        <taxon>Neopterygii</taxon>
        <taxon>Teleostei</taxon>
        <taxon>Clupei</taxon>
        <taxon>Clupeiformes</taxon>
        <taxon>Clupeoidei</taxon>
        <taxon>Clupeidae</taxon>
        <taxon>Alosa</taxon>
    </lineage>
</organism>
<name>A0AAV6GXN5_9TELE</name>
<dbReference type="Proteomes" id="UP000823561">
    <property type="component" value="Chromosome 7"/>
</dbReference>
<feature type="region of interest" description="Disordered" evidence="1">
    <location>
        <begin position="69"/>
        <end position="112"/>
    </location>
</feature>
<keyword evidence="3" id="KW-1185">Reference proteome</keyword>
<accession>A0AAV6GXN5</accession>
<sequence>MFTEMEFEMSGFTEPTLLPMPVKEIKEEEFDDFLQEHLFAVQKEEEKPGLDHDCKTETHTSAMFHCKEETSSVKDIKQEEEKSPLMEIKQKEEYDVREYGQKDSSPTEDPHRRKPISVFYMWEEFQDSFRHHQPSAHTYKKKAITVHYMWEEFFTLLPSH</sequence>
<evidence type="ECO:0000313" key="2">
    <source>
        <dbReference type="EMBL" id="KAG5277721.1"/>
    </source>
</evidence>